<organism evidence="1 2">
    <name type="scientific">Pyrus ussuriensis x Pyrus communis</name>
    <dbReference type="NCBI Taxonomy" id="2448454"/>
    <lineage>
        <taxon>Eukaryota</taxon>
        <taxon>Viridiplantae</taxon>
        <taxon>Streptophyta</taxon>
        <taxon>Embryophyta</taxon>
        <taxon>Tracheophyta</taxon>
        <taxon>Spermatophyta</taxon>
        <taxon>Magnoliopsida</taxon>
        <taxon>eudicotyledons</taxon>
        <taxon>Gunneridae</taxon>
        <taxon>Pentapetalae</taxon>
        <taxon>rosids</taxon>
        <taxon>fabids</taxon>
        <taxon>Rosales</taxon>
        <taxon>Rosaceae</taxon>
        <taxon>Amygdaloideae</taxon>
        <taxon>Maleae</taxon>
        <taxon>Pyrus</taxon>
    </lineage>
</organism>
<dbReference type="AlphaFoldDB" id="A0A5N5GBI1"/>
<reference evidence="2" key="2">
    <citation type="submission" date="2019-10" db="EMBL/GenBank/DDBJ databases">
        <title>A de novo genome assembly of a pear dwarfing rootstock.</title>
        <authorList>
            <person name="Wang F."/>
            <person name="Wang J."/>
            <person name="Li S."/>
            <person name="Zhang Y."/>
            <person name="Fang M."/>
            <person name="Ma L."/>
            <person name="Zhao Y."/>
            <person name="Jiang S."/>
        </authorList>
    </citation>
    <scope>NUCLEOTIDE SEQUENCE [LARGE SCALE GENOMIC DNA]</scope>
</reference>
<dbReference type="Proteomes" id="UP000327157">
    <property type="component" value="Chromosome 9"/>
</dbReference>
<dbReference type="OrthoDB" id="5348404at2759"/>
<evidence type="ECO:0000313" key="1">
    <source>
        <dbReference type="EMBL" id="KAB2612563.1"/>
    </source>
</evidence>
<sequence>MGIASVIHLYVFPAKPYEMMGDVSLELSLFLETMYRLIVLWIQREVRDSERPTKLRLPTPNIDVKSGMTIRESVWDVFIGGGGYLSIYLIVQDVKFTLTQEEKNAH</sequence>
<reference evidence="1 2" key="3">
    <citation type="submission" date="2019-11" db="EMBL/GenBank/DDBJ databases">
        <title>A de novo genome assembly of a pear dwarfing rootstock.</title>
        <authorList>
            <person name="Wang F."/>
            <person name="Wang J."/>
            <person name="Li S."/>
            <person name="Zhang Y."/>
            <person name="Fang M."/>
            <person name="Ma L."/>
            <person name="Zhao Y."/>
            <person name="Jiang S."/>
        </authorList>
    </citation>
    <scope>NUCLEOTIDE SEQUENCE [LARGE SCALE GENOMIC DNA]</scope>
    <source>
        <strain evidence="1">S2</strain>
        <tissue evidence="1">Leaf</tissue>
    </source>
</reference>
<keyword evidence="2" id="KW-1185">Reference proteome</keyword>
<name>A0A5N5GBI1_9ROSA</name>
<keyword evidence="1" id="KW-0812">Transmembrane</keyword>
<protein>
    <submittedName>
        <fullName evidence="1">Transmembrane protein 184</fullName>
    </submittedName>
</protein>
<keyword evidence="1" id="KW-0472">Membrane</keyword>
<accession>A0A5N5GBI1</accession>
<comment type="caution">
    <text evidence="1">The sequence shown here is derived from an EMBL/GenBank/DDBJ whole genome shotgun (WGS) entry which is preliminary data.</text>
</comment>
<dbReference type="EMBL" id="SMOL01000458">
    <property type="protein sequence ID" value="KAB2612563.1"/>
    <property type="molecule type" value="Genomic_DNA"/>
</dbReference>
<reference evidence="1 2" key="1">
    <citation type="submission" date="2019-09" db="EMBL/GenBank/DDBJ databases">
        <authorList>
            <person name="Ou C."/>
        </authorList>
    </citation>
    <scope>NUCLEOTIDE SEQUENCE [LARGE SCALE GENOMIC DNA]</scope>
    <source>
        <strain evidence="1">S2</strain>
        <tissue evidence="1">Leaf</tissue>
    </source>
</reference>
<proteinExistence type="predicted"/>
<gene>
    <name evidence="1" type="ORF">D8674_034879</name>
</gene>
<evidence type="ECO:0000313" key="2">
    <source>
        <dbReference type="Proteomes" id="UP000327157"/>
    </source>
</evidence>